<accession>A0A1Q9DBL4</accession>
<evidence type="ECO:0000313" key="2">
    <source>
        <dbReference type="EMBL" id="OLP92562.1"/>
    </source>
</evidence>
<dbReference type="OrthoDB" id="425550at2759"/>
<evidence type="ECO:0000313" key="3">
    <source>
        <dbReference type="Proteomes" id="UP000186817"/>
    </source>
</evidence>
<feature type="transmembrane region" description="Helical" evidence="1">
    <location>
        <begin position="6"/>
        <end position="25"/>
    </location>
</feature>
<sequence length="132" mass="15386">MTVLSILDLLLVILFSIPIIAICILKSWRWQHGDTVGLDPDFSAPWYIFFSEFWVKRHRGYIQEVRQAVPEFQLIFRDDQEAAEMHQELWQRAIDLILAQEAEKAELLLIRVIRDLKALAGSGVLRALRGER</sequence>
<gene>
    <name evidence="2" type="ORF">AK812_SmicGene25626</name>
</gene>
<proteinExistence type="predicted"/>
<organism evidence="2 3">
    <name type="scientific">Symbiodinium microadriaticum</name>
    <name type="common">Dinoflagellate</name>
    <name type="synonym">Zooxanthella microadriatica</name>
    <dbReference type="NCBI Taxonomy" id="2951"/>
    <lineage>
        <taxon>Eukaryota</taxon>
        <taxon>Sar</taxon>
        <taxon>Alveolata</taxon>
        <taxon>Dinophyceae</taxon>
        <taxon>Suessiales</taxon>
        <taxon>Symbiodiniaceae</taxon>
        <taxon>Symbiodinium</taxon>
    </lineage>
</organism>
<dbReference type="Proteomes" id="UP000186817">
    <property type="component" value="Unassembled WGS sequence"/>
</dbReference>
<keyword evidence="1" id="KW-0812">Transmembrane</keyword>
<protein>
    <submittedName>
        <fullName evidence="2">Uncharacterized protein</fullName>
    </submittedName>
</protein>
<keyword evidence="3" id="KW-1185">Reference proteome</keyword>
<evidence type="ECO:0000256" key="1">
    <source>
        <dbReference type="SAM" id="Phobius"/>
    </source>
</evidence>
<keyword evidence="1" id="KW-0472">Membrane</keyword>
<name>A0A1Q9DBL4_SYMMI</name>
<reference evidence="2 3" key="1">
    <citation type="submission" date="2016-02" db="EMBL/GenBank/DDBJ databases">
        <title>Genome analysis of coral dinoflagellate symbionts highlights evolutionary adaptations to a symbiotic lifestyle.</title>
        <authorList>
            <person name="Aranda M."/>
            <person name="Li Y."/>
            <person name="Liew Y.J."/>
            <person name="Baumgarten S."/>
            <person name="Simakov O."/>
            <person name="Wilson M."/>
            <person name="Piel J."/>
            <person name="Ashoor H."/>
            <person name="Bougouffa S."/>
            <person name="Bajic V.B."/>
            <person name="Ryu T."/>
            <person name="Ravasi T."/>
            <person name="Bayer T."/>
            <person name="Micklem G."/>
            <person name="Kim H."/>
            <person name="Bhak J."/>
            <person name="Lajeunesse T.C."/>
            <person name="Voolstra C.R."/>
        </authorList>
    </citation>
    <scope>NUCLEOTIDE SEQUENCE [LARGE SCALE GENOMIC DNA]</scope>
    <source>
        <strain evidence="2 3">CCMP2467</strain>
    </source>
</reference>
<comment type="caution">
    <text evidence="2">The sequence shown here is derived from an EMBL/GenBank/DDBJ whole genome shotgun (WGS) entry which is preliminary data.</text>
</comment>
<dbReference type="EMBL" id="LSRX01000617">
    <property type="protein sequence ID" value="OLP92562.1"/>
    <property type="molecule type" value="Genomic_DNA"/>
</dbReference>
<keyword evidence="1" id="KW-1133">Transmembrane helix</keyword>
<dbReference type="AlphaFoldDB" id="A0A1Q9DBL4"/>